<sequence>MWGALAAGCNGVQPDTTGESFPTEESPERASETHQGQRGLLALPAPLAYWKFDDGCATTTVTDASGNGAHGTRSNGAGCDEDGRIRRAGSFDLTDDKVEVPDRPAFHLTNALTLASWVKPGQTLTGGRAILNKWYGYDSYNLGIWNGEYSFSIALPGGTWGVTHDVRVAAVPNQWAHVAGVYDGTSLRLYVNGVLRATKAVSGTLQQSNRPLVIGNNPANSGFGGLIDEVRLYNVALTQAQVQQLGQEVWPNTQSAANSDPWLAQNHEKVRMLRPTVLALNFVNAKDNAAMMSHLNQINNALTEGSRYHAYRDASAEPMLQYTIKPVDLRDASVPAGYAWRNSTKYPRENPAQGYWSFDYAKLFSQEFAQYYGLRAADGHLMDLCEAVNAGVVHEVWVYGDADVPDVSAAEVLELKPRYDANRNRIAGQPMDTCAGNGCFDDEDVAALPAHCTRSIRIGWVNNTRGPGCYSHSMGHGIESTGNRGLIPYFTRYFKEFADFNLDTRYGRPFESWYSCPYDNPNACLNHAASTCAHQELVVGAALSSTCSATAASVCASAPQCCTTAWDSTCVQKALEGSGGRVSYNVGTSQGTIQPYVPACQSIHLAPNSRGHYDDQSPQAQVSTCENFRMRNGPGGQDKREVFSTSKFSAYNSIAPDCSGGWVMYWMQSMPGNGNLARDDAGQPMLSWWPFSFY</sequence>
<dbReference type="Pfam" id="PF13385">
    <property type="entry name" value="Laminin_G_3"/>
    <property type="match status" value="1"/>
</dbReference>
<dbReference type="InterPro" id="IPR006558">
    <property type="entry name" value="LamG-like"/>
</dbReference>
<dbReference type="eggNOG" id="COG0515">
    <property type="taxonomic scope" value="Bacteria"/>
</dbReference>
<evidence type="ECO:0000313" key="5">
    <source>
        <dbReference type="EMBL" id="EPX56787.1"/>
    </source>
</evidence>
<evidence type="ECO:0000256" key="3">
    <source>
        <dbReference type="SAM" id="MobiDB-lite"/>
    </source>
</evidence>
<dbReference type="AlphaFoldDB" id="S9P3E3"/>
<reference evidence="5" key="1">
    <citation type="submission" date="2013-05" db="EMBL/GenBank/DDBJ databases">
        <title>Genome assembly of Cystobacter fuscus DSM 2262.</title>
        <authorList>
            <person name="Sharma G."/>
            <person name="Khatri I."/>
            <person name="Kaur C."/>
            <person name="Mayilraj S."/>
            <person name="Subramanian S."/>
        </authorList>
    </citation>
    <scope>NUCLEOTIDE SEQUENCE [LARGE SCALE GENOMIC DNA]</scope>
    <source>
        <strain evidence="5">DSM 2262</strain>
    </source>
</reference>
<proteinExistence type="predicted"/>
<dbReference type="SMART" id="SM00560">
    <property type="entry name" value="LamGL"/>
    <property type="match status" value="1"/>
</dbReference>
<evidence type="ECO:0000259" key="4">
    <source>
        <dbReference type="SMART" id="SM00560"/>
    </source>
</evidence>
<feature type="domain" description="LamG-like jellyroll fold" evidence="4">
    <location>
        <begin position="110"/>
        <end position="240"/>
    </location>
</feature>
<dbReference type="InterPro" id="IPR013320">
    <property type="entry name" value="ConA-like_dom_sf"/>
</dbReference>
<keyword evidence="1" id="KW-0732">Signal</keyword>
<comment type="caution">
    <text evidence="5">The sequence shown here is derived from an EMBL/GenBank/DDBJ whole genome shotgun (WGS) entry which is preliminary data.</text>
</comment>
<dbReference type="PANTHER" id="PTHR42535:SF2">
    <property type="entry name" value="CHROMOSOME UNDETERMINED SCAFFOLD_146, WHOLE GENOME SHOTGUN SEQUENCE"/>
    <property type="match status" value="1"/>
</dbReference>
<protein>
    <submittedName>
        <fullName evidence="5">LamG domain protein jellyroll fold domain protein</fullName>
    </submittedName>
</protein>
<organism evidence="5 6">
    <name type="scientific">Cystobacter fuscus (strain ATCC 25194 / DSM 2262 / NBRC 100088 / M29)</name>
    <dbReference type="NCBI Taxonomy" id="1242864"/>
    <lineage>
        <taxon>Bacteria</taxon>
        <taxon>Pseudomonadati</taxon>
        <taxon>Myxococcota</taxon>
        <taxon>Myxococcia</taxon>
        <taxon>Myxococcales</taxon>
        <taxon>Cystobacterineae</taxon>
        <taxon>Archangiaceae</taxon>
        <taxon>Cystobacter</taxon>
    </lineage>
</organism>
<gene>
    <name evidence="5" type="ORF">D187_007221</name>
</gene>
<dbReference type="EMBL" id="ANAH02000065">
    <property type="protein sequence ID" value="EPX56787.1"/>
    <property type="molecule type" value="Genomic_DNA"/>
</dbReference>
<evidence type="ECO:0000256" key="1">
    <source>
        <dbReference type="ARBA" id="ARBA00022729"/>
    </source>
</evidence>
<dbReference type="Gene3D" id="2.60.120.200">
    <property type="match status" value="1"/>
</dbReference>
<dbReference type="SUPFAM" id="SSF49899">
    <property type="entry name" value="Concanavalin A-like lectins/glucanases"/>
    <property type="match status" value="1"/>
</dbReference>
<dbReference type="Proteomes" id="UP000011682">
    <property type="component" value="Unassembled WGS sequence"/>
</dbReference>
<evidence type="ECO:0000313" key="6">
    <source>
        <dbReference type="Proteomes" id="UP000011682"/>
    </source>
</evidence>
<dbReference type="PANTHER" id="PTHR42535">
    <property type="entry name" value="OOKINETE PROTEIN, PUTATIVE-RELATED"/>
    <property type="match status" value="1"/>
</dbReference>
<keyword evidence="6" id="KW-1185">Reference proteome</keyword>
<name>S9P3E3_CYSF2</name>
<accession>S9P3E3</accession>
<keyword evidence="2" id="KW-1015">Disulfide bond</keyword>
<evidence type="ECO:0000256" key="2">
    <source>
        <dbReference type="ARBA" id="ARBA00023157"/>
    </source>
</evidence>
<feature type="region of interest" description="Disordered" evidence="3">
    <location>
        <begin position="1"/>
        <end position="37"/>
    </location>
</feature>